<accession>A0ABR4Z608</accession>
<protein>
    <submittedName>
        <fullName evidence="2">Antitoxin</fullName>
    </submittedName>
</protein>
<dbReference type="SUPFAM" id="SSF47598">
    <property type="entry name" value="Ribbon-helix-helix"/>
    <property type="match status" value="1"/>
</dbReference>
<dbReference type="InterPro" id="IPR053853">
    <property type="entry name" value="FitA-like_RHH"/>
</dbReference>
<evidence type="ECO:0000259" key="1">
    <source>
        <dbReference type="Pfam" id="PF22513"/>
    </source>
</evidence>
<proteinExistence type="predicted"/>
<organism evidence="2 3">
    <name type="scientific">Nocardia vulneris</name>
    <dbReference type="NCBI Taxonomy" id="1141657"/>
    <lineage>
        <taxon>Bacteria</taxon>
        <taxon>Bacillati</taxon>
        <taxon>Actinomycetota</taxon>
        <taxon>Actinomycetes</taxon>
        <taxon>Mycobacteriales</taxon>
        <taxon>Nocardiaceae</taxon>
        <taxon>Nocardia</taxon>
    </lineage>
</organism>
<comment type="caution">
    <text evidence="2">The sequence shown here is derived from an EMBL/GenBank/DDBJ whole genome shotgun (WGS) entry which is preliminary data.</text>
</comment>
<sequence>MATIQVRDISDEDAEALRSAAAEAGMSLQAYMRREVSSLARRRVKQQALAEYREVLARDPSSGVEGDFVVETLRELRGE</sequence>
<dbReference type="Proteomes" id="UP000031364">
    <property type="component" value="Unassembled WGS sequence"/>
</dbReference>
<feature type="domain" description="Antitoxin FitA-like ribbon-helix-helix" evidence="1">
    <location>
        <begin position="2"/>
        <end position="34"/>
    </location>
</feature>
<evidence type="ECO:0000313" key="2">
    <source>
        <dbReference type="EMBL" id="KIA60599.1"/>
    </source>
</evidence>
<dbReference type="RefSeq" id="WP_043679701.1">
    <property type="nucleotide sequence ID" value="NZ_BDCI01000029.1"/>
</dbReference>
<name>A0ABR4Z608_9NOCA</name>
<gene>
    <name evidence="2" type="ORF">FG87_35955</name>
</gene>
<evidence type="ECO:0000313" key="3">
    <source>
        <dbReference type="Proteomes" id="UP000031364"/>
    </source>
</evidence>
<dbReference type="Pfam" id="PF22513">
    <property type="entry name" value="FitA-like_RHH"/>
    <property type="match status" value="1"/>
</dbReference>
<dbReference type="InterPro" id="IPR010985">
    <property type="entry name" value="Ribbon_hlx_hlx"/>
</dbReference>
<reference evidence="2 3" key="1">
    <citation type="journal article" date="2014" name="Int. J. Syst. Evol. Microbiol.">
        <title>Nocardia vulneris sp. nov., isolated from wounds of human patients in North America.</title>
        <authorList>
            <person name="Lasker B.A."/>
            <person name="Bell M."/>
            <person name="Klenk H.P."/>
            <person name="Sproer C."/>
            <person name="Schumann C."/>
            <person name="Schumann P."/>
            <person name="Brown J.M."/>
        </authorList>
    </citation>
    <scope>NUCLEOTIDE SEQUENCE [LARGE SCALE GENOMIC DNA]</scope>
    <source>
        <strain evidence="2 3">W9851</strain>
    </source>
</reference>
<dbReference type="EMBL" id="JNFP01000064">
    <property type="protein sequence ID" value="KIA60599.1"/>
    <property type="molecule type" value="Genomic_DNA"/>
</dbReference>
<keyword evidence="3" id="KW-1185">Reference proteome</keyword>